<dbReference type="InterPro" id="IPR029050">
    <property type="entry name" value="Immunoprotect_excell_Ig-like"/>
</dbReference>
<dbReference type="PATRIC" id="fig|1423733.4.peg.2313"/>
<feature type="region of interest" description="Disordered" evidence="2">
    <location>
        <begin position="87"/>
        <end position="112"/>
    </location>
</feature>
<dbReference type="EMBL" id="AYYR01000048">
    <property type="protein sequence ID" value="KRM75646.1"/>
    <property type="molecule type" value="Genomic_DNA"/>
</dbReference>
<dbReference type="InterPro" id="IPR026870">
    <property type="entry name" value="Zinc_ribbon_dom"/>
</dbReference>
<feature type="compositionally biased region" description="Low complexity" evidence="2">
    <location>
        <begin position="103"/>
        <end position="112"/>
    </location>
</feature>
<name>A0A0R2B8F5_SECCO</name>
<dbReference type="InterPro" id="IPR029051">
    <property type="entry name" value="DUF4352"/>
</dbReference>
<dbReference type="Gene3D" id="2.60.40.1240">
    <property type="match status" value="1"/>
</dbReference>
<organism evidence="6 7">
    <name type="scientific">Secundilactobacillus collinoides DSM 20515 = JCM 1123</name>
    <dbReference type="NCBI Taxonomy" id="1423733"/>
    <lineage>
        <taxon>Bacteria</taxon>
        <taxon>Bacillati</taxon>
        <taxon>Bacillota</taxon>
        <taxon>Bacilli</taxon>
        <taxon>Lactobacillales</taxon>
        <taxon>Lactobacillaceae</taxon>
        <taxon>Secundilactobacillus</taxon>
    </lineage>
</organism>
<feature type="domain" description="DUF4352" evidence="4">
    <location>
        <begin position="142"/>
        <end position="243"/>
    </location>
</feature>
<feature type="compositionally biased region" description="Polar residues" evidence="2">
    <location>
        <begin position="89"/>
        <end position="102"/>
    </location>
</feature>
<keyword evidence="3" id="KW-1133">Transmembrane helix</keyword>
<evidence type="ECO:0000259" key="5">
    <source>
        <dbReference type="Pfam" id="PF13240"/>
    </source>
</evidence>
<dbReference type="AlphaFoldDB" id="A0A0R2B8F5"/>
<protein>
    <recommendedName>
        <fullName evidence="8">Zinc-ribbon domain-containing protein</fullName>
    </recommendedName>
</protein>
<gene>
    <name evidence="6" type="ORF">FC82_GL002203</name>
</gene>
<keyword evidence="1" id="KW-0732">Signal</keyword>
<feature type="region of interest" description="Disordered" evidence="2">
    <location>
        <begin position="253"/>
        <end position="274"/>
    </location>
</feature>
<accession>A0A0R2B8F5</accession>
<evidence type="ECO:0000256" key="1">
    <source>
        <dbReference type="ARBA" id="ARBA00022729"/>
    </source>
</evidence>
<proteinExistence type="predicted"/>
<evidence type="ECO:0008006" key="8">
    <source>
        <dbReference type="Google" id="ProtNLM"/>
    </source>
</evidence>
<evidence type="ECO:0000313" key="6">
    <source>
        <dbReference type="EMBL" id="KRM75646.1"/>
    </source>
</evidence>
<reference evidence="6 7" key="1">
    <citation type="journal article" date="2015" name="Genome Announc.">
        <title>Expanding the biotechnology potential of lactobacilli through comparative genomics of 213 strains and associated genera.</title>
        <authorList>
            <person name="Sun Z."/>
            <person name="Harris H.M."/>
            <person name="McCann A."/>
            <person name="Guo C."/>
            <person name="Argimon S."/>
            <person name="Zhang W."/>
            <person name="Yang X."/>
            <person name="Jeffery I.B."/>
            <person name="Cooney J.C."/>
            <person name="Kagawa T.F."/>
            <person name="Liu W."/>
            <person name="Song Y."/>
            <person name="Salvetti E."/>
            <person name="Wrobel A."/>
            <person name="Rasinkangas P."/>
            <person name="Parkhill J."/>
            <person name="Rea M.C."/>
            <person name="O'Sullivan O."/>
            <person name="Ritari J."/>
            <person name="Douillard F.P."/>
            <person name="Paul Ross R."/>
            <person name="Yang R."/>
            <person name="Briner A.E."/>
            <person name="Felis G.E."/>
            <person name="de Vos W.M."/>
            <person name="Barrangou R."/>
            <person name="Klaenhammer T.R."/>
            <person name="Caufield P.W."/>
            <person name="Cui Y."/>
            <person name="Zhang H."/>
            <person name="O'Toole P.W."/>
        </authorList>
    </citation>
    <scope>NUCLEOTIDE SEQUENCE [LARGE SCALE GENOMIC DNA]</scope>
    <source>
        <strain evidence="6 7">DSM 20515</strain>
    </source>
</reference>
<dbReference type="Pfam" id="PF11611">
    <property type="entry name" value="DUF4352"/>
    <property type="match status" value="1"/>
</dbReference>
<sequence length="274" mass="30903">MNNKAKYCLSCGNQISAESDFCPFCGANQSGKAPVIKSPQKTEDFQQAIQQHIRNLKYTVAVLIVCFIISTGLLVFNHFHSVEKEKTNNTDVQAESTQLTRNPKSTGKPSKTSKILKLTDGKVPYEDKLIVPVDYQNHSWVNTKVTINRLTLYKTKQPVQYYDSDNDKYFKINGIVVVHYKIETARDINIYPTMGTLNTSDGQQIDADTSNSDDFDGEINKGATTDGNIVYPLKRLKSTKSLSTLRLKWDADYDTNDDNDENSSKTYDVTLKLE</sequence>
<feature type="domain" description="Zinc-ribbon" evidence="5">
    <location>
        <begin position="7"/>
        <end position="27"/>
    </location>
</feature>
<evidence type="ECO:0000256" key="2">
    <source>
        <dbReference type="SAM" id="MobiDB-lite"/>
    </source>
</evidence>
<evidence type="ECO:0000256" key="3">
    <source>
        <dbReference type="SAM" id="Phobius"/>
    </source>
</evidence>
<feature type="transmembrane region" description="Helical" evidence="3">
    <location>
        <begin position="58"/>
        <end position="79"/>
    </location>
</feature>
<evidence type="ECO:0000259" key="4">
    <source>
        <dbReference type="Pfam" id="PF11611"/>
    </source>
</evidence>
<keyword evidence="3" id="KW-0812">Transmembrane</keyword>
<dbReference type="Pfam" id="PF13240">
    <property type="entry name" value="Zn_Ribbon_1"/>
    <property type="match status" value="1"/>
</dbReference>
<dbReference type="Proteomes" id="UP000051845">
    <property type="component" value="Unassembled WGS sequence"/>
</dbReference>
<evidence type="ECO:0000313" key="7">
    <source>
        <dbReference type="Proteomes" id="UP000051845"/>
    </source>
</evidence>
<dbReference type="RefSeq" id="WP_056996764.1">
    <property type="nucleotide sequence ID" value="NZ_AYYR01000048.1"/>
</dbReference>
<keyword evidence="3" id="KW-0472">Membrane</keyword>
<comment type="caution">
    <text evidence="6">The sequence shown here is derived from an EMBL/GenBank/DDBJ whole genome shotgun (WGS) entry which is preliminary data.</text>
</comment>